<protein>
    <recommendedName>
        <fullName evidence="4">Lipocalin-like domain-containing protein</fullName>
    </recommendedName>
</protein>
<evidence type="ECO:0008006" key="4">
    <source>
        <dbReference type="Google" id="ProtNLM"/>
    </source>
</evidence>
<feature type="signal peptide" evidence="1">
    <location>
        <begin position="1"/>
        <end position="20"/>
    </location>
</feature>
<accession>A0A923HJB3</accession>
<organism evidence="2 3">
    <name type="scientific">Undibacterium jejuense</name>
    <dbReference type="NCBI Taxonomy" id="1344949"/>
    <lineage>
        <taxon>Bacteria</taxon>
        <taxon>Pseudomonadati</taxon>
        <taxon>Pseudomonadota</taxon>
        <taxon>Betaproteobacteria</taxon>
        <taxon>Burkholderiales</taxon>
        <taxon>Oxalobacteraceae</taxon>
        <taxon>Undibacterium</taxon>
    </lineage>
</organism>
<sequence>MKRAMLIATLMTLCTNVAFSQEIRRTPLRADHPLVGAWKIELPEFACYEVYNLRANGTKRTISGREVSESVFRISDYPSARGFYKWIDKIVKHNGQADCTGDKSPIGDIAINYILLHPDGTQFLLCSEENLHECVGPFIRQESI</sequence>
<evidence type="ECO:0000313" key="2">
    <source>
        <dbReference type="EMBL" id="MBC3862772.1"/>
    </source>
</evidence>
<evidence type="ECO:0000313" key="3">
    <source>
        <dbReference type="Proteomes" id="UP000634011"/>
    </source>
</evidence>
<keyword evidence="3" id="KW-1185">Reference proteome</keyword>
<feature type="chain" id="PRO_5037195674" description="Lipocalin-like domain-containing protein" evidence="1">
    <location>
        <begin position="21"/>
        <end position="144"/>
    </location>
</feature>
<keyword evidence="1" id="KW-0732">Signal</keyword>
<dbReference type="Proteomes" id="UP000634011">
    <property type="component" value="Unassembled WGS sequence"/>
</dbReference>
<comment type="caution">
    <text evidence="2">The sequence shown here is derived from an EMBL/GenBank/DDBJ whole genome shotgun (WGS) entry which is preliminary data.</text>
</comment>
<dbReference type="AlphaFoldDB" id="A0A923HJB3"/>
<reference evidence="2" key="1">
    <citation type="submission" date="2020-08" db="EMBL/GenBank/DDBJ databases">
        <title>Novel species isolated from subtropical streams in China.</title>
        <authorList>
            <person name="Lu H."/>
        </authorList>
    </citation>
    <scope>NUCLEOTIDE SEQUENCE</scope>
    <source>
        <strain evidence="2">KACC 12607</strain>
    </source>
</reference>
<evidence type="ECO:0000256" key="1">
    <source>
        <dbReference type="SAM" id="SignalP"/>
    </source>
</evidence>
<dbReference type="RefSeq" id="WP_186912723.1">
    <property type="nucleotide sequence ID" value="NZ_JACOFV010000010.1"/>
</dbReference>
<gene>
    <name evidence="2" type="ORF">H8K32_11720</name>
</gene>
<dbReference type="EMBL" id="JACOFV010000010">
    <property type="protein sequence ID" value="MBC3862772.1"/>
    <property type="molecule type" value="Genomic_DNA"/>
</dbReference>
<proteinExistence type="predicted"/>
<name>A0A923HJB3_9BURK</name>